<dbReference type="AlphaFoldDB" id="A0A162PIE7"/>
<evidence type="ECO:0000313" key="1">
    <source>
        <dbReference type="EMBL" id="OAD73147.1"/>
    </source>
</evidence>
<sequence>MDSFRACLSLNLKHVLYLEQDRYCGIYSMWNEPTINQSVDFLSLSYTSLVIFCQSKNKTKNLQRVITDSFRKLWKSDFANRELSKHGPHSLLHDIARSKTSKLKTPNFQKKTVYLNKAK</sequence>
<keyword evidence="2" id="KW-1185">Reference proteome</keyword>
<dbReference type="GeneID" id="28996791"/>
<dbReference type="VEuPathDB" id="FungiDB:PHYBLDRAFT_168500"/>
<dbReference type="Proteomes" id="UP000077315">
    <property type="component" value="Unassembled WGS sequence"/>
</dbReference>
<accession>A0A162PIE7</accession>
<reference evidence="2" key="1">
    <citation type="submission" date="2015-06" db="EMBL/GenBank/DDBJ databases">
        <title>Expansion of signal transduction pathways in fungi by whole-genome duplication.</title>
        <authorList>
            <consortium name="DOE Joint Genome Institute"/>
            <person name="Corrochano L.M."/>
            <person name="Kuo A."/>
            <person name="Marcet-Houben M."/>
            <person name="Polaino S."/>
            <person name="Salamov A."/>
            <person name="Villalobos J.M."/>
            <person name="Alvarez M.I."/>
            <person name="Avalos J."/>
            <person name="Benito E.P."/>
            <person name="Benoit I."/>
            <person name="Burger G."/>
            <person name="Camino L.P."/>
            <person name="Canovas D."/>
            <person name="Cerda-Olmedo E."/>
            <person name="Cheng J.-F."/>
            <person name="Dominguez A."/>
            <person name="Elias M."/>
            <person name="Eslava A.P."/>
            <person name="Glaser F."/>
            <person name="Grimwood J."/>
            <person name="Gutierrez G."/>
            <person name="Heitman J."/>
            <person name="Henrissat B."/>
            <person name="Iturriaga E.A."/>
            <person name="Lang B.F."/>
            <person name="Lavin J.L."/>
            <person name="Lee S."/>
            <person name="Li W."/>
            <person name="Lindquist E."/>
            <person name="Lopez-Garcia S."/>
            <person name="Luque E.M."/>
            <person name="Marcos A.T."/>
            <person name="Martin J."/>
            <person name="McCluskey K."/>
            <person name="Medina H.R."/>
            <person name="Miralles-Duran A."/>
            <person name="Miyazaki A."/>
            <person name="Munoz-Torres E."/>
            <person name="Oguiza J.A."/>
            <person name="Ohm R."/>
            <person name="Olmedo M."/>
            <person name="Orejas M."/>
            <person name="Ortiz-Castellanos L."/>
            <person name="Pisabarro A.G."/>
            <person name="Rodriguez-Romero J."/>
            <person name="Ruiz-Herrera J."/>
            <person name="Ruiz-Vazquez R."/>
            <person name="Sanz C."/>
            <person name="Schackwitz W."/>
            <person name="Schmutz J."/>
            <person name="Shahriari M."/>
            <person name="Shelest E."/>
            <person name="Silva-Franco F."/>
            <person name="Soanes D."/>
            <person name="Syed K."/>
            <person name="Tagua V.G."/>
            <person name="Talbot N.J."/>
            <person name="Thon M."/>
            <person name="De vries R.P."/>
            <person name="Wiebenga A."/>
            <person name="Yadav J.S."/>
            <person name="Braun E.L."/>
            <person name="Baker S."/>
            <person name="Garre V."/>
            <person name="Horwitz B."/>
            <person name="Torres-Martinez S."/>
            <person name="Idnurm A."/>
            <person name="Herrera-Estrella A."/>
            <person name="Gabaldon T."/>
            <person name="Grigoriev I.V."/>
        </authorList>
    </citation>
    <scope>NUCLEOTIDE SEQUENCE [LARGE SCALE GENOMIC DNA]</scope>
    <source>
        <strain evidence="2">NRRL 1555(-)</strain>
    </source>
</reference>
<dbReference type="RefSeq" id="XP_018291187.1">
    <property type="nucleotide sequence ID" value="XM_018435885.1"/>
</dbReference>
<dbReference type="EMBL" id="KV440981">
    <property type="protein sequence ID" value="OAD73147.1"/>
    <property type="molecule type" value="Genomic_DNA"/>
</dbReference>
<evidence type="ECO:0000313" key="2">
    <source>
        <dbReference type="Proteomes" id="UP000077315"/>
    </source>
</evidence>
<proteinExistence type="predicted"/>
<protein>
    <submittedName>
        <fullName evidence="1">Uncharacterized protein</fullName>
    </submittedName>
</protein>
<name>A0A162PIE7_PHYB8</name>
<organism evidence="1 2">
    <name type="scientific">Phycomyces blakesleeanus (strain ATCC 8743b / DSM 1359 / FGSC 10004 / NBRC 33097 / NRRL 1555)</name>
    <dbReference type="NCBI Taxonomy" id="763407"/>
    <lineage>
        <taxon>Eukaryota</taxon>
        <taxon>Fungi</taxon>
        <taxon>Fungi incertae sedis</taxon>
        <taxon>Mucoromycota</taxon>
        <taxon>Mucoromycotina</taxon>
        <taxon>Mucoromycetes</taxon>
        <taxon>Mucorales</taxon>
        <taxon>Phycomycetaceae</taxon>
        <taxon>Phycomyces</taxon>
    </lineage>
</organism>
<dbReference type="InParanoid" id="A0A162PIE7"/>
<gene>
    <name evidence="1" type="ORF">PHYBLDRAFT_168500</name>
</gene>